<comment type="caution">
    <text evidence="1">The sequence shown here is derived from an EMBL/GenBank/DDBJ whole genome shotgun (WGS) entry which is preliminary data.</text>
</comment>
<dbReference type="AlphaFoldDB" id="A0AAQ4F8E7"/>
<protein>
    <submittedName>
        <fullName evidence="1">Uncharacterized protein</fullName>
    </submittedName>
</protein>
<proteinExistence type="predicted"/>
<dbReference type="Proteomes" id="UP001321473">
    <property type="component" value="Unassembled WGS sequence"/>
</dbReference>
<sequence length="113" mass="12421">MVAVVDHLLTAAVPLNSDHGAAEHLRMLQKCVDGEEEAMDFALACGHSTWSNDPDLICPDHYPVLPRTVAEKIFKADNTTRAEEFVSRIERQALPFSPLLEAAALIINSLLLN</sequence>
<organism evidence="1 2">
    <name type="scientific">Amblyomma americanum</name>
    <name type="common">Lone star tick</name>
    <dbReference type="NCBI Taxonomy" id="6943"/>
    <lineage>
        <taxon>Eukaryota</taxon>
        <taxon>Metazoa</taxon>
        <taxon>Ecdysozoa</taxon>
        <taxon>Arthropoda</taxon>
        <taxon>Chelicerata</taxon>
        <taxon>Arachnida</taxon>
        <taxon>Acari</taxon>
        <taxon>Parasitiformes</taxon>
        <taxon>Ixodida</taxon>
        <taxon>Ixodoidea</taxon>
        <taxon>Ixodidae</taxon>
        <taxon>Amblyomminae</taxon>
        <taxon>Amblyomma</taxon>
    </lineage>
</organism>
<accession>A0AAQ4F8E7</accession>
<evidence type="ECO:0000313" key="1">
    <source>
        <dbReference type="EMBL" id="KAK8782888.1"/>
    </source>
</evidence>
<dbReference type="EMBL" id="JARKHS020006184">
    <property type="protein sequence ID" value="KAK8782888.1"/>
    <property type="molecule type" value="Genomic_DNA"/>
</dbReference>
<name>A0AAQ4F8E7_AMBAM</name>
<evidence type="ECO:0000313" key="2">
    <source>
        <dbReference type="Proteomes" id="UP001321473"/>
    </source>
</evidence>
<reference evidence="1 2" key="1">
    <citation type="journal article" date="2023" name="Arcadia Sci">
        <title>De novo assembly of a long-read Amblyomma americanum tick genome.</title>
        <authorList>
            <person name="Chou S."/>
            <person name="Poskanzer K.E."/>
            <person name="Rollins M."/>
            <person name="Thuy-Boun P.S."/>
        </authorList>
    </citation>
    <scope>NUCLEOTIDE SEQUENCE [LARGE SCALE GENOMIC DNA]</scope>
    <source>
        <strain evidence="1">F_SG_1</strain>
        <tissue evidence="1">Salivary glands</tissue>
    </source>
</reference>
<keyword evidence="2" id="KW-1185">Reference proteome</keyword>
<gene>
    <name evidence="1" type="ORF">V5799_015771</name>
</gene>